<feature type="compositionally biased region" description="Polar residues" evidence="1">
    <location>
        <begin position="671"/>
        <end position="697"/>
    </location>
</feature>
<feature type="compositionally biased region" description="Basic and acidic residues" evidence="1">
    <location>
        <begin position="1338"/>
        <end position="1352"/>
    </location>
</feature>
<feature type="compositionally biased region" description="Basic residues" evidence="1">
    <location>
        <begin position="621"/>
        <end position="636"/>
    </location>
</feature>
<feature type="compositionally biased region" description="Basic and acidic residues" evidence="1">
    <location>
        <begin position="1446"/>
        <end position="1456"/>
    </location>
</feature>
<dbReference type="EMBL" id="FN648874">
    <property type="protein sequence ID" value="CBJ27331.1"/>
    <property type="molecule type" value="Genomic_DNA"/>
</dbReference>
<feature type="region of interest" description="Disordered" evidence="1">
    <location>
        <begin position="874"/>
        <end position="985"/>
    </location>
</feature>
<evidence type="ECO:0000313" key="4">
    <source>
        <dbReference type="Proteomes" id="UP000002630"/>
    </source>
</evidence>
<feature type="region of interest" description="Disordered" evidence="1">
    <location>
        <begin position="2206"/>
        <end position="2259"/>
    </location>
</feature>
<dbReference type="PANTHER" id="PTHR31434:SF2">
    <property type="entry name" value="S PHASE CYCLIN A-ASSOCIATED PROTEIN IN THE ENDOPLASMIC RETICULUM"/>
    <property type="match status" value="1"/>
</dbReference>
<dbReference type="Pfam" id="PF16501">
    <property type="entry name" value="SCAPER_N"/>
    <property type="match status" value="1"/>
</dbReference>
<dbReference type="Proteomes" id="UP000002630">
    <property type="component" value="Linkage Group LG21"/>
</dbReference>
<feature type="compositionally biased region" description="Low complexity" evidence="1">
    <location>
        <begin position="1736"/>
        <end position="1780"/>
    </location>
</feature>
<organism evidence="3 4">
    <name type="scientific">Ectocarpus siliculosus</name>
    <name type="common">Brown alga</name>
    <name type="synonym">Conferva siliculosa</name>
    <dbReference type="NCBI Taxonomy" id="2880"/>
    <lineage>
        <taxon>Eukaryota</taxon>
        <taxon>Sar</taxon>
        <taxon>Stramenopiles</taxon>
        <taxon>Ochrophyta</taxon>
        <taxon>PX clade</taxon>
        <taxon>Phaeophyceae</taxon>
        <taxon>Ectocarpales</taxon>
        <taxon>Ectocarpaceae</taxon>
        <taxon>Ectocarpus</taxon>
    </lineage>
</organism>
<feature type="region of interest" description="Disordered" evidence="1">
    <location>
        <begin position="376"/>
        <end position="414"/>
    </location>
</feature>
<feature type="compositionally biased region" description="Gly residues" evidence="1">
    <location>
        <begin position="1788"/>
        <end position="1797"/>
    </location>
</feature>
<feature type="compositionally biased region" description="Acidic residues" evidence="1">
    <location>
        <begin position="829"/>
        <end position="853"/>
    </location>
</feature>
<dbReference type="OMA" id="MSICHAN"/>
<feature type="region of interest" description="Disordered" evidence="1">
    <location>
        <begin position="2448"/>
        <end position="2479"/>
    </location>
</feature>
<evidence type="ECO:0000256" key="1">
    <source>
        <dbReference type="SAM" id="MobiDB-lite"/>
    </source>
</evidence>
<feature type="compositionally biased region" description="Basic and acidic residues" evidence="1">
    <location>
        <begin position="1394"/>
        <end position="1403"/>
    </location>
</feature>
<feature type="compositionally biased region" description="Acidic residues" evidence="1">
    <location>
        <begin position="1079"/>
        <end position="1097"/>
    </location>
</feature>
<evidence type="ECO:0000313" key="3">
    <source>
        <dbReference type="EMBL" id="CBJ27331.1"/>
    </source>
</evidence>
<feature type="compositionally biased region" description="Basic and acidic residues" evidence="1">
    <location>
        <begin position="1798"/>
        <end position="1807"/>
    </location>
</feature>
<feature type="region of interest" description="Disordered" evidence="1">
    <location>
        <begin position="1055"/>
        <end position="1174"/>
    </location>
</feature>
<feature type="compositionally biased region" description="Basic and acidic residues" evidence="1">
    <location>
        <begin position="815"/>
        <end position="828"/>
    </location>
</feature>
<proteinExistence type="predicted"/>
<feature type="compositionally biased region" description="Basic and acidic residues" evidence="1">
    <location>
        <begin position="798"/>
        <end position="808"/>
    </location>
</feature>
<feature type="compositionally biased region" description="Gly residues" evidence="1">
    <location>
        <begin position="298"/>
        <end position="307"/>
    </location>
</feature>
<sequence length="2515" mass="260523">MSSPFKGSNGSLSSSKRAPSCRGNSGSDSTAQGFNQRLWGYLFRNVNRAVDELYYLCEAEGSATHCTEAAELLEGCGRDFTKLVERIADQKRFEEEQRAARAAERLSGGKLSPEAVAGDGGDSSAAESSSRKPKGLVWEVRKTTSATTASAMVLNAIERMESHASPREPSSAGTRSGRTTPGIAATAAGTAAAPPAFSGASAVARSPLGEPESGGNGGVLVTPVFGGKEDRTRSLQGTGTGSGRSCTGADATGEATTSPVSSRVFDRRGEGRRAQTAPVQPCGDGSSPDAAAVALGDLGDGGGGGDAPGREGVGRGVASAPALSQTADAGPPVVVAESPARVDITATSTSTTDGRDCCSDSDRSLATEESVAVAAGACPGQESGEGGACEATERRRERGDGNGEPQGCVAGAEGWAGGRAAQGGVFERRSPARKLSLGGAGAPQRVVGRGEEGAASENTGRSAGSPERGGGSKAAEPAPPKKKSGPRQAPAVYRLNPRAAPFTYNPAAIATGMTAVVPSRASGTVAAIAVAGGGTCPGVVRAKSAVATTRGEDVSLAAVADSAISTPVGGGPSTGPVSGGADSLPSPLSARTVATTAGSVAGSPFGEKGASDNNSIGTSGKKQRQKKKKRRKHKKSEHGGGSGGNGDGKAADDFHTLSSPATTAAAAPEQRPSSESNALGGAKSSTSRRVVSEQTAKGSARGDGDGESSRDGKGSEPLDNHTERHARSPGDVPAVTAVETTTEGSNADAVASVAAVGSRNDGGADSRNKGEKSDSPPHCEKGATQDGETNNIPPLGRDQCHHSADNYREVVVAGVRERDDEGTGRKQEGDEDEEGEESDVDGEEGEEEDEDPDSAYVDAMEKIWAEAEAWVDAEAQAEEEAWARLPTDVTCCPSESEGGGGSDIDESTTAAAATKSTADTAGAARSSLDHRRKPPSRDEDDDDDYDGGAAAEKTGVVSLPFAPGAENGSDVPLRRQSSGGICGRRTAMGANAGVRQGAVGGSDDDVDELLDLEIEIPVPGEAEEERVGAAVGDIERFAGDGEEEGELRQRVNTLASEDADVENASLHSWYQASDRPDLDSEDDDDDEEEEDQEEETVEGGQSGSGYPLLAGSVPPLTRTPSDSGASCFGVERGGGGSSSHEACEEGWAPFSHRELQKKLSSPQRKPQRKILSAAEAKLRQERRQMVAELNRAQLASGITEKLKQHEERARGVRFRKEEQLLKAEEEAKRKMEGADARRKEHRRGIVRKANDANSKVEEVLFMNKLTVEDLKITLQMKLAEVDRRIQSGRARRQQLLAGISDRQRKRTRDKAAQMSERRLEAESAAAMRWEALQKRLEAVQQRRRDRERETSRRMQAANRHTQARERRKAMLHHPASVTAPATVTGKAKGGETAVRIDSRRKGAMDAAAAAPAVADKNKSRNSRNNSSGNAHNVNCENDTDDEVEFPEGKPRPELSRTPRNVAVPAPAAAMYEDPPPTQAASAALLLATTACPRRGRAQKKRARKVKDNLRQLCVEASTTGPTATAVAPWPRLEKAARELAELALAKTQVVKNQAAAQAAKLPADAPASRLAPAAVVPLAASTEQPSLSMPTNPVGLLSGVNSGDVRTAVVAAAGTTTDENVGNPGKGRAAALIAEVNAEDGARSGDGGGGGGSCSSSGADQLSARGEGGRLLLGGHRKTRRGTDSQSPVCSAVASGGFEDGAAGCEVVPQLNAAAASEQEPAAAVTAANPGVAKACSTGLPSSSCSSSPSTPSTAGAGSGAGRAPAASTPTASMAFPSPAGSTPTAPGGNGGCGGRDQGNRAKKETAASDEGAAASAAAGEGNDGGREAVTESALEVMFASLADEPDNRDHVLRIDGGAPLVDCLFRLLERATRHGDTTKRPGPRPPPFDAAVPAEDRTVMGGMSPNSTADTNMKAMEKESGEVGSRSKEYRRGLELPVNSKALCGREVGVKLEVEEALLTALAVVSLLVRHRSSDRSIWRIQEGLVRYLATKRLLSDLSVLTYQLHAFCAAAALPTTGTRTRVGPAETGKHTGKNHHDTDKRCSTSPTGGGLFPPPSSSMAATDKYSAPGSRSQSPDSSRRMPARPLPFLVLRRKTIIAGSKPTRSLSPLPPGRPLLQVAGHVAELVTAVVSHPLVRPAGPATANRTCRAVEDLRRGALAAPPPAYPSPLVRGPATGGAGSPTPASGAVRAVGSLVSLLAAMVGTEKERRQRQPSSSGVVALGAEKKDDDDDSRQRPEDAASPIEASSPDATGSLETEEEGVAIPLSDGLLCLSSAVVQAANLACVVDLEAVQTSLSADGLQPEFLFLCDHLLADLTNRIGAQDVAPPKSEPTAPEGCLEGVLTLLGYFCLDNREHQEVLRREGPFPAILARLCDLPFRYFSEPRHRAVLLPTLMSICHANVGNRIAAEEELSSEFLAEFLEENLEAHRADEAAAAVVAAVGVHEVTPPRESKGQHNGSDKDAAAAATTTKGSQQTVAPPCDWRTLSLRFPLELWDDAISFFRSAQCSDQETPT</sequence>
<feature type="compositionally biased region" description="Gly residues" evidence="1">
    <location>
        <begin position="1644"/>
        <end position="1653"/>
    </location>
</feature>
<feature type="region of interest" description="Disordered" evidence="1">
    <location>
        <begin position="432"/>
        <end position="489"/>
    </location>
</feature>
<accession>D7G5K8</accession>
<feature type="domain" description="S phase cyclin A-associated protein in the endoplasmic reticulum N-terminal" evidence="2">
    <location>
        <begin position="32"/>
        <end position="101"/>
    </location>
</feature>
<protein>
    <submittedName>
        <fullName evidence="3">Scaper protein</fullName>
    </submittedName>
</protein>
<feature type="region of interest" description="Disordered" evidence="1">
    <location>
        <begin position="564"/>
        <end position="860"/>
    </location>
</feature>
<feature type="compositionally biased region" description="Low complexity" evidence="1">
    <location>
        <begin position="734"/>
        <end position="756"/>
    </location>
</feature>
<feature type="compositionally biased region" description="Basic and acidic residues" evidence="1">
    <location>
        <begin position="700"/>
        <end position="728"/>
    </location>
</feature>
<feature type="compositionally biased region" description="Basic and acidic residues" evidence="1">
    <location>
        <begin position="2448"/>
        <end position="2464"/>
    </location>
</feature>
<feature type="region of interest" description="Disordered" evidence="1">
    <location>
        <begin position="161"/>
        <end position="182"/>
    </location>
</feature>
<feature type="compositionally biased region" description="Basic and acidic residues" evidence="1">
    <location>
        <begin position="264"/>
        <end position="273"/>
    </location>
</feature>
<dbReference type="InterPro" id="IPR032446">
    <property type="entry name" value="SCAPER_N"/>
</dbReference>
<evidence type="ECO:0000259" key="2">
    <source>
        <dbReference type="Pfam" id="PF16501"/>
    </source>
</evidence>
<feature type="compositionally biased region" description="Low complexity" evidence="1">
    <location>
        <begin position="288"/>
        <end position="297"/>
    </location>
</feature>
<dbReference type="eggNOG" id="KOG4722">
    <property type="taxonomic scope" value="Eukaryota"/>
</dbReference>
<feature type="region of interest" description="Disordered" evidence="1">
    <location>
        <begin position="1736"/>
        <end position="1828"/>
    </location>
</feature>
<feature type="compositionally biased region" description="Low complexity" evidence="1">
    <location>
        <begin position="1809"/>
        <end position="1821"/>
    </location>
</feature>
<feature type="region of interest" description="Disordered" evidence="1">
    <location>
        <begin position="99"/>
        <end position="139"/>
    </location>
</feature>
<feature type="compositionally biased region" description="Low complexity" evidence="1">
    <location>
        <begin position="114"/>
        <end position="128"/>
    </location>
</feature>
<feature type="compositionally biased region" description="Low complexity" evidence="1">
    <location>
        <begin position="1404"/>
        <end position="1414"/>
    </location>
</feature>
<feature type="compositionally biased region" description="Low complexity" evidence="1">
    <location>
        <begin position="2465"/>
        <end position="2477"/>
    </location>
</feature>
<feature type="region of interest" description="Disordered" evidence="1">
    <location>
        <begin position="1640"/>
        <end position="1690"/>
    </location>
</feature>
<keyword evidence="4" id="KW-1185">Reference proteome</keyword>
<feature type="compositionally biased region" description="Basic and acidic residues" evidence="1">
    <location>
        <begin position="391"/>
        <end position="401"/>
    </location>
</feature>
<dbReference type="InParanoid" id="D7G5K8"/>
<feature type="region of interest" description="Disordered" evidence="1">
    <location>
        <begin position="1338"/>
        <end position="1459"/>
    </location>
</feature>
<feature type="region of interest" description="Disordered" evidence="1">
    <location>
        <begin position="2160"/>
        <end position="2187"/>
    </location>
</feature>
<dbReference type="EMBL" id="FN649746">
    <property type="protein sequence ID" value="CBJ27331.1"/>
    <property type="molecule type" value="Genomic_DNA"/>
</dbReference>
<dbReference type="OrthoDB" id="71500at2759"/>
<feature type="region of interest" description="Disordered" evidence="1">
    <location>
        <begin position="2020"/>
        <end position="2086"/>
    </location>
</feature>
<feature type="compositionally biased region" description="Low complexity" evidence="1">
    <location>
        <begin position="907"/>
        <end position="924"/>
    </location>
</feature>
<feature type="region of interest" description="Disordered" evidence="1">
    <location>
        <begin position="1"/>
        <end position="30"/>
    </location>
</feature>
<feature type="compositionally biased region" description="Low complexity" evidence="1">
    <location>
        <begin position="658"/>
        <end position="668"/>
    </location>
</feature>
<reference evidence="3 4" key="1">
    <citation type="journal article" date="2010" name="Nature">
        <title>The Ectocarpus genome and the independent evolution of multicellularity in brown algae.</title>
        <authorList>
            <person name="Cock J.M."/>
            <person name="Sterck L."/>
            <person name="Rouze P."/>
            <person name="Scornet D."/>
            <person name="Allen A.E."/>
            <person name="Amoutzias G."/>
            <person name="Anthouard V."/>
            <person name="Artiguenave F."/>
            <person name="Aury J.M."/>
            <person name="Badger J.H."/>
            <person name="Beszteri B."/>
            <person name="Billiau K."/>
            <person name="Bonnet E."/>
            <person name="Bothwell J.H."/>
            <person name="Bowler C."/>
            <person name="Boyen C."/>
            <person name="Brownlee C."/>
            <person name="Carrano C.J."/>
            <person name="Charrier B."/>
            <person name="Cho G.Y."/>
            <person name="Coelho S.M."/>
            <person name="Collen J."/>
            <person name="Corre E."/>
            <person name="Da Silva C."/>
            <person name="Delage L."/>
            <person name="Delaroque N."/>
            <person name="Dittami S.M."/>
            <person name="Doulbeau S."/>
            <person name="Elias M."/>
            <person name="Farnham G."/>
            <person name="Gachon C.M."/>
            <person name="Gschloessl B."/>
            <person name="Heesch S."/>
            <person name="Jabbari K."/>
            <person name="Jubin C."/>
            <person name="Kawai H."/>
            <person name="Kimura K."/>
            <person name="Kloareg B."/>
            <person name="Kupper F.C."/>
            <person name="Lang D."/>
            <person name="Le Bail A."/>
            <person name="Leblanc C."/>
            <person name="Lerouge P."/>
            <person name="Lohr M."/>
            <person name="Lopez P.J."/>
            <person name="Martens C."/>
            <person name="Maumus F."/>
            <person name="Michel G."/>
            <person name="Miranda-Saavedra D."/>
            <person name="Morales J."/>
            <person name="Moreau H."/>
            <person name="Motomura T."/>
            <person name="Nagasato C."/>
            <person name="Napoli C.A."/>
            <person name="Nelson D.R."/>
            <person name="Nyvall-Collen P."/>
            <person name="Peters A.F."/>
            <person name="Pommier C."/>
            <person name="Potin P."/>
            <person name="Poulain J."/>
            <person name="Quesneville H."/>
            <person name="Read B."/>
            <person name="Rensing S.A."/>
            <person name="Ritter A."/>
            <person name="Rousvoal S."/>
            <person name="Samanta M."/>
            <person name="Samson G."/>
            <person name="Schroeder D.C."/>
            <person name="Segurens B."/>
            <person name="Strittmatter M."/>
            <person name="Tonon T."/>
            <person name="Tregear J.W."/>
            <person name="Valentin K."/>
            <person name="von Dassow P."/>
            <person name="Yamagishi T."/>
            <person name="Van de Peer Y."/>
            <person name="Wincker P."/>
        </authorList>
    </citation>
    <scope>NUCLEOTIDE SEQUENCE [LARGE SCALE GENOMIC DNA]</scope>
    <source>
        <strain evidence="4">Ec32 / CCAP1310/4</strain>
    </source>
</reference>
<gene>
    <name evidence="3" type="ORF">Esi_0065_0127</name>
</gene>
<dbReference type="PANTHER" id="PTHR31434">
    <property type="entry name" value="S PHASE CYCLIN A-ASSOCIATED PROTEIN IN THE ENDOPLASMIC RETICULUM"/>
    <property type="match status" value="1"/>
</dbReference>
<feature type="compositionally biased region" description="Basic and acidic residues" evidence="1">
    <location>
        <begin position="762"/>
        <end position="783"/>
    </location>
</feature>
<name>D7G5K8_ECTSI</name>
<feature type="region of interest" description="Disordered" evidence="1">
    <location>
        <begin position="202"/>
        <end position="316"/>
    </location>
</feature>